<reference evidence="1" key="1">
    <citation type="submission" date="2023-10" db="EMBL/GenBank/DDBJ databases">
        <authorList>
            <person name="Chen Y."/>
            <person name="Shah S."/>
            <person name="Dougan E. K."/>
            <person name="Thang M."/>
            <person name="Chan C."/>
        </authorList>
    </citation>
    <scope>NUCLEOTIDE SEQUENCE [LARGE SCALE GENOMIC DNA]</scope>
</reference>
<evidence type="ECO:0000313" key="2">
    <source>
        <dbReference type="Proteomes" id="UP001189429"/>
    </source>
</evidence>
<sequence length="88" mass="10056">VYNVHIVVHHGSLDRDYVDEKNTGAPQKVELLLRLVGEQERKVEHYDLVWPPAVENPAKKQRITDGLDEDLWRRLDRAAAWGDEAAGS</sequence>
<comment type="caution">
    <text evidence="1">The sequence shown here is derived from an EMBL/GenBank/DDBJ whole genome shotgun (WGS) entry which is preliminary data.</text>
</comment>
<gene>
    <name evidence="1" type="ORF">PCOR1329_LOCUS57260</name>
</gene>
<protein>
    <submittedName>
        <fullName evidence="1">Uncharacterized protein</fullName>
    </submittedName>
</protein>
<feature type="non-terminal residue" evidence="1">
    <location>
        <position position="88"/>
    </location>
</feature>
<feature type="non-terminal residue" evidence="1">
    <location>
        <position position="1"/>
    </location>
</feature>
<keyword evidence="2" id="KW-1185">Reference proteome</keyword>
<proteinExistence type="predicted"/>
<dbReference type="Proteomes" id="UP001189429">
    <property type="component" value="Unassembled WGS sequence"/>
</dbReference>
<organism evidence="1 2">
    <name type="scientific">Prorocentrum cordatum</name>
    <dbReference type="NCBI Taxonomy" id="2364126"/>
    <lineage>
        <taxon>Eukaryota</taxon>
        <taxon>Sar</taxon>
        <taxon>Alveolata</taxon>
        <taxon>Dinophyceae</taxon>
        <taxon>Prorocentrales</taxon>
        <taxon>Prorocentraceae</taxon>
        <taxon>Prorocentrum</taxon>
    </lineage>
</organism>
<name>A0ABN9VE66_9DINO</name>
<dbReference type="EMBL" id="CAUYUJ010017067">
    <property type="protein sequence ID" value="CAK0871415.1"/>
    <property type="molecule type" value="Genomic_DNA"/>
</dbReference>
<accession>A0ABN9VE66</accession>
<evidence type="ECO:0000313" key="1">
    <source>
        <dbReference type="EMBL" id="CAK0871415.1"/>
    </source>
</evidence>